<gene>
    <name evidence="9" type="ORF">EV686_104114</name>
</gene>
<dbReference type="AlphaFoldDB" id="A0A4R3V2K0"/>
<feature type="chain" id="PRO_5020489336" evidence="7">
    <location>
        <begin position="26"/>
        <end position="119"/>
    </location>
</feature>
<accession>A0A4R3V2K0</accession>
<dbReference type="Proteomes" id="UP000294692">
    <property type="component" value="Unassembled WGS sequence"/>
</dbReference>
<comment type="PTM">
    <text evidence="6">Binds 1 heme c group covalently per subunit.</text>
</comment>
<comment type="caution">
    <text evidence="9">The sequence shown here is derived from an EMBL/GenBank/DDBJ whole genome shotgun (WGS) entry which is preliminary data.</text>
</comment>
<evidence type="ECO:0000256" key="6">
    <source>
        <dbReference type="PIRSR" id="PIRSR602324-1"/>
    </source>
</evidence>
<feature type="binding site" description="covalent" evidence="6">
    <location>
        <position position="43"/>
    </location>
    <ligand>
        <name>heme c</name>
        <dbReference type="ChEBI" id="CHEBI:61717"/>
    </ligand>
</feature>
<feature type="binding site" description="covalent" evidence="6">
    <location>
        <position position="39"/>
    </location>
    <ligand>
        <name>heme c</name>
        <dbReference type="ChEBI" id="CHEBI:61717"/>
    </ligand>
</feature>
<evidence type="ECO:0000259" key="8">
    <source>
        <dbReference type="PROSITE" id="PS51007"/>
    </source>
</evidence>
<evidence type="ECO:0000256" key="1">
    <source>
        <dbReference type="ARBA" id="ARBA00022448"/>
    </source>
</evidence>
<evidence type="ECO:0000256" key="3">
    <source>
        <dbReference type="ARBA" id="ARBA00022723"/>
    </source>
</evidence>
<dbReference type="Gene3D" id="1.10.760.10">
    <property type="entry name" value="Cytochrome c-like domain"/>
    <property type="match status" value="1"/>
</dbReference>
<dbReference type="PROSITE" id="PS51007">
    <property type="entry name" value="CYTC"/>
    <property type="match status" value="1"/>
</dbReference>
<dbReference type="InterPro" id="IPR002324">
    <property type="entry name" value="Cyt_c_ID"/>
</dbReference>
<dbReference type="InterPro" id="IPR036909">
    <property type="entry name" value="Cyt_c-like_dom_sf"/>
</dbReference>
<proteinExistence type="predicted"/>
<dbReference type="GO" id="GO:0009055">
    <property type="term" value="F:electron transfer activity"/>
    <property type="evidence" value="ECO:0007669"/>
    <property type="project" value="InterPro"/>
</dbReference>
<keyword evidence="4" id="KW-0249">Electron transport</keyword>
<evidence type="ECO:0000256" key="2">
    <source>
        <dbReference type="ARBA" id="ARBA00022617"/>
    </source>
</evidence>
<dbReference type="GO" id="GO:0005506">
    <property type="term" value="F:iron ion binding"/>
    <property type="evidence" value="ECO:0007669"/>
    <property type="project" value="InterPro"/>
</dbReference>
<evidence type="ECO:0000256" key="7">
    <source>
        <dbReference type="SAM" id="SignalP"/>
    </source>
</evidence>
<dbReference type="GO" id="GO:0020037">
    <property type="term" value="F:heme binding"/>
    <property type="evidence" value="ECO:0007669"/>
    <property type="project" value="InterPro"/>
</dbReference>
<keyword evidence="1" id="KW-0813">Transport</keyword>
<reference evidence="9 10" key="1">
    <citation type="submission" date="2019-03" db="EMBL/GenBank/DDBJ databases">
        <title>Genomic Encyclopedia of Type Strains, Phase IV (KMG-IV): sequencing the most valuable type-strain genomes for metagenomic binning, comparative biology and taxonomic classification.</title>
        <authorList>
            <person name="Goeker M."/>
        </authorList>
    </citation>
    <scope>NUCLEOTIDE SEQUENCE [LARGE SCALE GENOMIC DNA]</scope>
    <source>
        <strain evidence="9 10">DSM 100048</strain>
    </source>
</reference>
<dbReference type="Pfam" id="PF00034">
    <property type="entry name" value="Cytochrom_C"/>
    <property type="match status" value="1"/>
</dbReference>
<keyword evidence="10" id="KW-1185">Reference proteome</keyword>
<dbReference type="EMBL" id="SMBX01000004">
    <property type="protein sequence ID" value="TCU99015.1"/>
    <property type="molecule type" value="Genomic_DNA"/>
</dbReference>
<evidence type="ECO:0000313" key="10">
    <source>
        <dbReference type="Proteomes" id="UP000294692"/>
    </source>
</evidence>
<evidence type="ECO:0000256" key="4">
    <source>
        <dbReference type="ARBA" id="ARBA00022982"/>
    </source>
</evidence>
<name>A0A4R3V2K0_9BURK</name>
<dbReference type="InterPro" id="IPR009056">
    <property type="entry name" value="Cyt_c-like_dom"/>
</dbReference>
<feature type="domain" description="Cytochrome c" evidence="8">
    <location>
        <begin position="22"/>
        <end position="110"/>
    </location>
</feature>
<evidence type="ECO:0000256" key="5">
    <source>
        <dbReference type="ARBA" id="ARBA00023004"/>
    </source>
</evidence>
<dbReference type="SUPFAM" id="SSF46626">
    <property type="entry name" value="Cytochrome c"/>
    <property type="match status" value="1"/>
</dbReference>
<keyword evidence="7" id="KW-0732">Signal</keyword>
<protein>
    <submittedName>
        <fullName evidence="9">Cytochrome c</fullName>
    </submittedName>
</protein>
<sequence>MRASRRLTSAVFFLLACSQPLPAMASGSTGLERAKANVCLSCHQIDKKRVGPSFEAIGERYLPVQGAIDYLAIVIKDGGRGRWGAVPMPAQPQVSHADALVIAQWILELAAKKQPGSGS</sequence>
<keyword evidence="2 6" id="KW-0349">Heme</keyword>
<feature type="signal peptide" evidence="7">
    <location>
        <begin position="1"/>
        <end position="25"/>
    </location>
</feature>
<keyword evidence="3 6" id="KW-0479">Metal-binding</keyword>
<organism evidence="9 10">
    <name type="scientific">Paracandidimonas soli</name>
    <dbReference type="NCBI Taxonomy" id="1917182"/>
    <lineage>
        <taxon>Bacteria</taxon>
        <taxon>Pseudomonadati</taxon>
        <taxon>Pseudomonadota</taxon>
        <taxon>Betaproteobacteria</taxon>
        <taxon>Burkholderiales</taxon>
        <taxon>Alcaligenaceae</taxon>
        <taxon>Paracandidimonas</taxon>
    </lineage>
</organism>
<feature type="binding site" description="covalent" evidence="6">
    <location>
        <position position="88"/>
    </location>
    <ligand>
        <name>heme c</name>
        <dbReference type="ChEBI" id="CHEBI:61717"/>
    </ligand>
</feature>
<dbReference type="PRINTS" id="PR00606">
    <property type="entry name" value="CYTCHROMECID"/>
</dbReference>
<evidence type="ECO:0000313" key="9">
    <source>
        <dbReference type="EMBL" id="TCU99015.1"/>
    </source>
</evidence>
<keyword evidence="5 6" id="KW-0408">Iron</keyword>
<dbReference type="RefSeq" id="WP_243650829.1">
    <property type="nucleotide sequence ID" value="NZ_JBHRVM010000001.1"/>
</dbReference>
<dbReference type="PROSITE" id="PS51257">
    <property type="entry name" value="PROKAR_LIPOPROTEIN"/>
    <property type="match status" value="1"/>
</dbReference>